<evidence type="ECO:0000256" key="11">
    <source>
        <dbReference type="PIRSR" id="PIRSR006113-2"/>
    </source>
</evidence>
<dbReference type="Gene3D" id="3.30.479.10">
    <property type="entry name" value="6-pyruvoyl tetrahydropterin synthase/QueD"/>
    <property type="match status" value="1"/>
</dbReference>
<organism evidence="12 13">
    <name type="scientific">Candidatus Pantoea edessiphila</name>
    <dbReference type="NCBI Taxonomy" id="2044610"/>
    <lineage>
        <taxon>Bacteria</taxon>
        <taxon>Pseudomonadati</taxon>
        <taxon>Pseudomonadota</taxon>
        <taxon>Gammaproteobacteria</taxon>
        <taxon>Enterobacterales</taxon>
        <taxon>Erwiniaceae</taxon>
        <taxon>Pantoea</taxon>
    </lineage>
</organism>
<evidence type="ECO:0000256" key="4">
    <source>
        <dbReference type="ARBA" id="ARBA00022723"/>
    </source>
</evidence>
<evidence type="ECO:0000256" key="8">
    <source>
        <dbReference type="ARBA" id="ARBA00048807"/>
    </source>
</evidence>
<evidence type="ECO:0000256" key="3">
    <source>
        <dbReference type="ARBA" id="ARBA00018141"/>
    </source>
</evidence>
<feature type="active site" description="Proton acceptor" evidence="10">
    <location>
        <position position="26"/>
    </location>
</feature>
<protein>
    <recommendedName>
        <fullName evidence="3 9">6-carboxy-5,6,7,8-tetrahydropterin synthase</fullName>
        <ecNumber evidence="9">4.-.-.-</ecNumber>
    </recommendedName>
</protein>
<evidence type="ECO:0000256" key="1">
    <source>
        <dbReference type="ARBA" id="ARBA00005061"/>
    </source>
</evidence>
<keyword evidence="13" id="KW-1185">Reference proteome</keyword>
<dbReference type="GO" id="GO:0070497">
    <property type="term" value="F:6-carboxytetrahydropterin synthase activity"/>
    <property type="evidence" value="ECO:0007669"/>
    <property type="project" value="UniProtKB-EC"/>
</dbReference>
<comment type="catalytic activity">
    <reaction evidence="8 9">
        <text>7,8-dihydroneopterin 3'-triphosphate + H2O = 6-carboxy-5,6,7,8-tetrahydropterin + triphosphate + acetaldehyde + 2 H(+)</text>
        <dbReference type="Rhea" id="RHEA:27966"/>
        <dbReference type="ChEBI" id="CHEBI:15343"/>
        <dbReference type="ChEBI" id="CHEBI:15377"/>
        <dbReference type="ChEBI" id="CHEBI:15378"/>
        <dbReference type="ChEBI" id="CHEBI:18036"/>
        <dbReference type="ChEBI" id="CHEBI:58462"/>
        <dbReference type="ChEBI" id="CHEBI:61032"/>
        <dbReference type="EC" id="4.1.2.50"/>
    </reaction>
</comment>
<evidence type="ECO:0000256" key="10">
    <source>
        <dbReference type="PIRSR" id="PIRSR006113-1"/>
    </source>
</evidence>
<keyword evidence="7 9" id="KW-0456">Lyase</keyword>
<comment type="cofactor">
    <cofactor evidence="9 11">
        <name>Zn(2+)</name>
        <dbReference type="ChEBI" id="CHEBI:29105"/>
    </cofactor>
    <text evidence="9 11">Binds 1 zinc ion per subunit.</text>
</comment>
<dbReference type="FunFam" id="3.30.479.10:FF:000001">
    <property type="entry name" value="6-carboxy-5,6,7,8-tetrahydropterin synthase"/>
    <property type="match status" value="1"/>
</dbReference>
<comment type="similarity">
    <text evidence="2 9">Belongs to the PTPS family. QueD subfamily.</text>
</comment>
<dbReference type="PANTHER" id="PTHR12589">
    <property type="entry name" value="PYRUVOYL TETRAHYDROBIOPTERIN SYNTHASE"/>
    <property type="match status" value="1"/>
</dbReference>
<keyword evidence="4 9" id="KW-0479">Metal-binding</keyword>
<dbReference type="Pfam" id="PF01242">
    <property type="entry name" value="PTPS"/>
    <property type="match status" value="1"/>
</dbReference>
<dbReference type="Proteomes" id="UP000296144">
    <property type="component" value="Unassembled WGS sequence"/>
</dbReference>
<feature type="active site" description="Charge relay system" evidence="10">
    <location>
        <position position="109"/>
    </location>
</feature>
<keyword evidence="5 9" id="KW-0671">Queuosine biosynthesis</keyword>
<evidence type="ECO:0000313" key="12">
    <source>
        <dbReference type="EMBL" id="PPI86393.1"/>
    </source>
</evidence>
<name>A0A2P5SVN7_9GAMM</name>
<evidence type="ECO:0000256" key="6">
    <source>
        <dbReference type="ARBA" id="ARBA00022833"/>
    </source>
</evidence>
<accession>A0A2P5SVN7</accession>
<feature type="binding site" evidence="11">
    <location>
        <position position="32"/>
    </location>
    <ligand>
        <name>Zn(2+)</name>
        <dbReference type="ChEBI" id="CHEBI:29105"/>
    </ligand>
</feature>
<dbReference type="GO" id="GO:0008616">
    <property type="term" value="P:tRNA queuosine(34) biosynthetic process"/>
    <property type="evidence" value="ECO:0007669"/>
    <property type="project" value="UniProtKB-KW"/>
</dbReference>
<dbReference type="InterPro" id="IPR038418">
    <property type="entry name" value="6-PTP_synth/QueD_sf"/>
</dbReference>
<dbReference type="EMBL" id="PDKU01000004">
    <property type="protein sequence ID" value="PPI86393.1"/>
    <property type="molecule type" value="Genomic_DNA"/>
</dbReference>
<gene>
    <name evidence="12" type="primary">queD</name>
    <name evidence="12" type="ORF">CRV10_02860</name>
</gene>
<proteinExistence type="inferred from homology"/>
<dbReference type="PANTHER" id="PTHR12589:SF7">
    <property type="entry name" value="6-PYRUVOYL TETRAHYDROBIOPTERIN SYNTHASE"/>
    <property type="match status" value="1"/>
</dbReference>
<comment type="caution">
    <text evidence="12">The sequence shown here is derived from an EMBL/GenBank/DDBJ whole genome shotgun (WGS) entry which is preliminary data.</text>
</comment>
<evidence type="ECO:0000256" key="2">
    <source>
        <dbReference type="ARBA" id="ARBA00008900"/>
    </source>
</evidence>
<evidence type="ECO:0000256" key="9">
    <source>
        <dbReference type="PIRNR" id="PIRNR006113"/>
    </source>
</evidence>
<dbReference type="UniPathway" id="UPA00391"/>
<feature type="binding site" evidence="11">
    <location>
        <position position="15"/>
    </location>
    <ligand>
        <name>Zn(2+)</name>
        <dbReference type="ChEBI" id="CHEBI:29105"/>
    </ligand>
</feature>
<sequence length="119" mass="13518">MPITLFKKFKFEAAHFLPNVPLDHKCSKLHGHSFLVQLEITGEINEHSGWVIDFSKIQDAFKPIYNCLDHSCLNEISGLENPTSELLAKWIWNQVKPNLPLLSSVIIYETCTSGCVYKG</sequence>
<evidence type="ECO:0000313" key="13">
    <source>
        <dbReference type="Proteomes" id="UP000296144"/>
    </source>
</evidence>
<dbReference type="SUPFAM" id="SSF55620">
    <property type="entry name" value="Tetrahydrobiopterin biosynthesis enzymes-like"/>
    <property type="match status" value="1"/>
</dbReference>
<dbReference type="RefSeq" id="WP_136130336.1">
    <property type="nucleotide sequence ID" value="NZ_PDKU01000004.1"/>
</dbReference>
<dbReference type="EC" id="4.-.-.-" evidence="9"/>
<comment type="pathway">
    <text evidence="1 9">Purine metabolism; 7-cyano-7-deazaguanine biosynthesis.</text>
</comment>
<feature type="active site" description="Charge relay system" evidence="10">
    <location>
        <position position="70"/>
    </location>
</feature>
<dbReference type="OrthoDB" id="9804698at2"/>
<dbReference type="PIRSF" id="PIRSF006113">
    <property type="entry name" value="PTP_synth"/>
    <property type="match status" value="1"/>
</dbReference>
<feature type="binding site" evidence="11">
    <location>
        <position position="30"/>
    </location>
    <ligand>
        <name>Zn(2+)</name>
        <dbReference type="ChEBI" id="CHEBI:29105"/>
    </ligand>
</feature>
<dbReference type="GO" id="GO:0046872">
    <property type="term" value="F:metal ion binding"/>
    <property type="evidence" value="ECO:0007669"/>
    <property type="project" value="UniProtKB-KW"/>
</dbReference>
<evidence type="ECO:0000256" key="7">
    <source>
        <dbReference type="ARBA" id="ARBA00023239"/>
    </source>
</evidence>
<reference evidence="12 13" key="1">
    <citation type="journal article" date="2018" name="Genome Biol. Evol.">
        <title>Cladogenesis and Genomic Streamlining in Extracellular Endosymbionts of Tropical Stink Bugs.</title>
        <authorList>
            <person name="Otero-Bravo A."/>
            <person name="Goffredi S."/>
            <person name="Sabree Z.L."/>
        </authorList>
    </citation>
    <scope>NUCLEOTIDE SEQUENCE [LARGE SCALE GENOMIC DNA]</scope>
    <source>
        <strain evidence="12 13">SoEL</strain>
    </source>
</reference>
<dbReference type="InterPro" id="IPR007115">
    <property type="entry name" value="6-PTP_synth/QueD"/>
</dbReference>
<keyword evidence="6 9" id="KW-0862">Zinc</keyword>
<evidence type="ECO:0000256" key="5">
    <source>
        <dbReference type="ARBA" id="ARBA00022785"/>
    </source>
</evidence>
<dbReference type="NCBIfam" id="TIGR03367">
    <property type="entry name" value="queuosine_QueD"/>
    <property type="match status" value="1"/>
</dbReference>
<dbReference type="AlphaFoldDB" id="A0A2P5SVN7"/>